<dbReference type="Pfam" id="PF13282">
    <property type="entry name" value="DUF4070"/>
    <property type="match status" value="1"/>
</dbReference>
<evidence type="ECO:0000256" key="6">
    <source>
        <dbReference type="ARBA" id="ARBA00023004"/>
    </source>
</evidence>
<dbReference type="GO" id="GO:0051539">
    <property type="term" value="F:4 iron, 4 sulfur cluster binding"/>
    <property type="evidence" value="ECO:0007669"/>
    <property type="project" value="UniProtKB-KW"/>
</dbReference>
<dbReference type="SFLD" id="SFLDG01123">
    <property type="entry name" value="methyltransferase_(Class_B)"/>
    <property type="match status" value="1"/>
</dbReference>
<dbReference type="AlphaFoldDB" id="A0A1F4Q3J9"/>
<dbReference type="PANTHER" id="PTHR43409">
    <property type="entry name" value="ANAEROBIC MAGNESIUM-PROTOPORPHYRIN IX MONOMETHYL ESTER CYCLASE-RELATED"/>
    <property type="match status" value="1"/>
</dbReference>
<dbReference type="GO" id="GO:0003824">
    <property type="term" value="F:catalytic activity"/>
    <property type="evidence" value="ECO:0007669"/>
    <property type="project" value="InterPro"/>
</dbReference>
<evidence type="ECO:0000313" key="10">
    <source>
        <dbReference type="EMBL" id="OGB90535.1"/>
    </source>
</evidence>
<keyword evidence="6" id="KW-0408">Iron</keyword>
<evidence type="ECO:0000259" key="8">
    <source>
        <dbReference type="PROSITE" id="PS51332"/>
    </source>
</evidence>
<evidence type="ECO:0000256" key="2">
    <source>
        <dbReference type="ARBA" id="ARBA00022603"/>
    </source>
</evidence>
<dbReference type="InterPro" id="IPR006158">
    <property type="entry name" value="Cobalamin-bd"/>
</dbReference>
<evidence type="ECO:0000256" key="7">
    <source>
        <dbReference type="ARBA" id="ARBA00023014"/>
    </source>
</evidence>
<evidence type="ECO:0000256" key="4">
    <source>
        <dbReference type="ARBA" id="ARBA00022691"/>
    </source>
</evidence>
<dbReference type="CDD" id="cd01335">
    <property type="entry name" value="Radical_SAM"/>
    <property type="match status" value="1"/>
</dbReference>
<dbReference type="Gene3D" id="3.40.50.280">
    <property type="entry name" value="Cobalamin-binding domain"/>
    <property type="match status" value="1"/>
</dbReference>
<dbReference type="Proteomes" id="UP000178724">
    <property type="component" value="Unassembled WGS sequence"/>
</dbReference>
<evidence type="ECO:0000256" key="1">
    <source>
        <dbReference type="ARBA" id="ARBA00001966"/>
    </source>
</evidence>
<comment type="caution">
    <text evidence="10">The sequence shown here is derived from an EMBL/GenBank/DDBJ whole genome shotgun (WGS) entry which is preliminary data.</text>
</comment>
<keyword evidence="5" id="KW-0479">Metal-binding</keyword>
<reference evidence="10 11" key="1">
    <citation type="journal article" date="2016" name="Nat. Commun.">
        <title>Thousands of microbial genomes shed light on interconnected biogeochemical processes in an aquifer system.</title>
        <authorList>
            <person name="Anantharaman K."/>
            <person name="Brown C.T."/>
            <person name="Hug L.A."/>
            <person name="Sharon I."/>
            <person name="Castelle C.J."/>
            <person name="Probst A.J."/>
            <person name="Thomas B.C."/>
            <person name="Singh A."/>
            <person name="Wilkins M.J."/>
            <person name="Karaoz U."/>
            <person name="Brodie E.L."/>
            <person name="Williams K.H."/>
            <person name="Hubbard S.S."/>
            <person name="Banfield J.F."/>
        </authorList>
    </citation>
    <scope>NUCLEOTIDE SEQUENCE [LARGE SCALE GENOMIC DNA]</scope>
</reference>
<name>A0A1F4Q3J9_UNCSA</name>
<dbReference type="SMART" id="SM00729">
    <property type="entry name" value="Elp3"/>
    <property type="match status" value="1"/>
</dbReference>
<protein>
    <submittedName>
        <fullName evidence="10">Uncharacterized protein</fullName>
    </submittedName>
</protein>
<dbReference type="Pfam" id="PF02310">
    <property type="entry name" value="B12-binding"/>
    <property type="match status" value="1"/>
</dbReference>
<dbReference type="InterPro" id="IPR058240">
    <property type="entry name" value="rSAM_sf"/>
</dbReference>
<dbReference type="SFLD" id="SFLDG01082">
    <property type="entry name" value="B12-binding_domain_containing"/>
    <property type="match status" value="1"/>
</dbReference>
<feature type="domain" description="Radical SAM core" evidence="9">
    <location>
        <begin position="154"/>
        <end position="370"/>
    </location>
</feature>
<dbReference type="PANTHER" id="PTHR43409:SF7">
    <property type="entry name" value="BLL1977 PROTEIN"/>
    <property type="match status" value="1"/>
</dbReference>
<dbReference type="SUPFAM" id="SSF102114">
    <property type="entry name" value="Radical SAM enzymes"/>
    <property type="match status" value="1"/>
</dbReference>
<dbReference type="SFLD" id="SFLDS00029">
    <property type="entry name" value="Radical_SAM"/>
    <property type="match status" value="1"/>
</dbReference>
<evidence type="ECO:0000259" key="9">
    <source>
        <dbReference type="PROSITE" id="PS51918"/>
    </source>
</evidence>
<keyword evidence="3" id="KW-0808">Transferase</keyword>
<dbReference type="CDD" id="cd02068">
    <property type="entry name" value="radical_SAM_B12_BD"/>
    <property type="match status" value="1"/>
</dbReference>
<evidence type="ECO:0000313" key="11">
    <source>
        <dbReference type="Proteomes" id="UP000178724"/>
    </source>
</evidence>
<keyword evidence="4" id="KW-0949">S-adenosyl-L-methionine</keyword>
<keyword evidence="2" id="KW-0489">Methyltransferase</keyword>
<dbReference type="GO" id="GO:0046872">
    <property type="term" value="F:metal ion binding"/>
    <property type="evidence" value="ECO:0007669"/>
    <property type="project" value="UniProtKB-KW"/>
</dbReference>
<proteinExistence type="predicted"/>
<dbReference type="PROSITE" id="PS51918">
    <property type="entry name" value="RADICAL_SAM"/>
    <property type="match status" value="1"/>
</dbReference>
<dbReference type="EMBL" id="METM01000007">
    <property type="protein sequence ID" value="OGB90535.1"/>
    <property type="molecule type" value="Genomic_DNA"/>
</dbReference>
<evidence type="ECO:0000256" key="3">
    <source>
        <dbReference type="ARBA" id="ARBA00022679"/>
    </source>
</evidence>
<feature type="domain" description="B12-binding" evidence="8">
    <location>
        <begin position="44"/>
        <end position="130"/>
    </location>
</feature>
<keyword evidence="7" id="KW-0411">Iron-sulfur</keyword>
<dbReference type="PROSITE" id="PS51332">
    <property type="entry name" value="B12_BINDING"/>
    <property type="match status" value="1"/>
</dbReference>
<dbReference type="InterPro" id="IPR025274">
    <property type="entry name" value="DUF4070"/>
</dbReference>
<gene>
    <name evidence="10" type="ORF">A2625_03200</name>
</gene>
<accession>A0A1F4Q3J9</accession>
<evidence type="ECO:0000256" key="5">
    <source>
        <dbReference type="ARBA" id="ARBA00022723"/>
    </source>
</evidence>
<dbReference type="InterPro" id="IPR006638">
    <property type="entry name" value="Elp3/MiaA/NifB-like_rSAM"/>
</dbReference>
<sequence>MKIELILPGWKATSLWNVRAFRFAPLGLAAVAALVPEEHEVCIIDENAAPINFDDRVDLVGISAMTPMAPRAYEIASEFRKRGVKVAMGGSHASALPEEALQHVDAVLIGEAEELWPQLIEDFKNHRLRRIYKCETKPLLNNLPAPRRDLFASQAYFVKNCVQITRGCPFDCEFCSVSSFYGHTYRTRPIAEVEKEILSLKKDITFFVDDNIVGNRAYAKDFFRRIIPHKLKWISQGSITMAEDRELLELASKSGCLCMIIGFESLSQENLNSIKKNFNQAAKFKDAIKKIHAHGIGIYGIFMFGLDHDDKDVFKRTVDFIIENNINTASFTILTPMPGTRLYQKMESEGRITDRDWTKYDHLHVVFKPRTMTAEELFEGHRWAFRETYTYRSILKRILGSRVQPLLSALQNIGFRQATKTFS</sequence>
<dbReference type="Gene3D" id="3.80.30.20">
    <property type="entry name" value="tm_1862 like domain"/>
    <property type="match status" value="1"/>
</dbReference>
<dbReference type="InterPro" id="IPR034466">
    <property type="entry name" value="Methyltransferase_Class_B"/>
</dbReference>
<dbReference type="Pfam" id="PF04055">
    <property type="entry name" value="Radical_SAM"/>
    <property type="match status" value="1"/>
</dbReference>
<comment type="cofactor">
    <cofactor evidence="1">
        <name>[4Fe-4S] cluster</name>
        <dbReference type="ChEBI" id="CHEBI:49883"/>
    </cofactor>
</comment>
<dbReference type="GO" id="GO:0005829">
    <property type="term" value="C:cytosol"/>
    <property type="evidence" value="ECO:0007669"/>
    <property type="project" value="TreeGrafter"/>
</dbReference>
<dbReference type="InterPro" id="IPR023404">
    <property type="entry name" value="rSAM_horseshoe"/>
</dbReference>
<dbReference type="InterPro" id="IPR007197">
    <property type="entry name" value="rSAM"/>
</dbReference>
<organism evidence="10 11">
    <name type="scientific">candidate division WOR-1 bacterium RIFCSPHIGHO2_01_FULL_53_15</name>
    <dbReference type="NCBI Taxonomy" id="1802564"/>
    <lineage>
        <taxon>Bacteria</taxon>
        <taxon>Bacillati</taxon>
        <taxon>Saganbacteria</taxon>
    </lineage>
</organism>
<dbReference type="InterPro" id="IPR051198">
    <property type="entry name" value="BchE-like"/>
</dbReference>
<dbReference type="GO" id="GO:0031419">
    <property type="term" value="F:cobalamin binding"/>
    <property type="evidence" value="ECO:0007669"/>
    <property type="project" value="InterPro"/>
</dbReference>